<proteinExistence type="predicted"/>
<accession>A0ABM8V7A6</accession>
<dbReference type="Proteomes" id="UP000681526">
    <property type="component" value="Unassembled WGS sequence"/>
</dbReference>
<protein>
    <recommendedName>
        <fullName evidence="3">Amidoligase enzyme</fullName>
    </recommendedName>
</protein>
<sequence length="305" mass="34007">MTYPLNVDWKRLRYGVEIEFVEGKPLEVELPAGWSMLTNELQVDERGMPSGAELTSPPLAWSEREQIRLMTERLKATGAAANWSCGLHVHVDLSAWGESIIEPLLDAALGTQDALRRLMRTAGHRRMFCPPVTREMRERYAARPGSNALHNPGRPQSHRCGINARAWYDNGTVEIRYANGSLEYDEIVRTVELCLRWTAAVGAAKALPNEPEALARALGAPAEGYPPPPEPPLWHLERMWLEDALVPVLAPLVTERMPDGEIHTIRPEPGGRLLVEAEDECGAIRRFTARPSARGWELSDCPADT</sequence>
<reference evidence="1 2" key="1">
    <citation type="submission" date="2021-04" db="EMBL/GenBank/DDBJ databases">
        <authorList>
            <person name="Rakotoarivonina H."/>
        </authorList>
    </citation>
    <scope>NUCLEOTIDE SEQUENCE [LARGE SCALE GENOMIC DNA]</scope>
    <source>
        <strain evidence="1 2">XE</strain>
    </source>
</reference>
<gene>
    <name evidence="1" type="primary">txxe 2487</name>
    <name evidence="1" type="ORF">TXXE_14225</name>
</gene>
<evidence type="ECO:0000313" key="2">
    <source>
        <dbReference type="Proteomes" id="UP000681526"/>
    </source>
</evidence>
<dbReference type="RefSeq" id="WP_213485198.1">
    <property type="nucleotide sequence ID" value="NZ_CAJRAY010000077.1"/>
</dbReference>
<organism evidence="1 2">
    <name type="scientific">Thermobacillus xylanilyticus</name>
    <dbReference type="NCBI Taxonomy" id="76633"/>
    <lineage>
        <taxon>Bacteria</taxon>
        <taxon>Bacillati</taxon>
        <taxon>Bacillota</taxon>
        <taxon>Bacilli</taxon>
        <taxon>Bacillales</taxon>
        <taxon>Paenibacillaceae</taxon>
        <taxon>Thermobacillus</taxon>
    </lineage>
</organism>
<evidence type="ECO:0008006" key="3">
    <source>
        <dbReference type="Google" id="ProtNLM"/>
    </source>
</evidence>
<evidence type="ECO:0000313" key="1">
    <source>
        <dbReference type="EMBL" id="CAG5090538.1"/>
    </source>
</evidence>
<dbReference type="EMBL" id="CAJRAY010000077">
    <property type="protein sequence ID" value="CAG5090538.1"/>
    <property type="molecule type" value="Genomic_DNA"/>
</dbReference>
<dbReference type="Pfam" id="PF12224">
    <property type="entry name" value="Amidoligase_2"/>
    <property type="match status" value="1"/>
</dbReference>
<dbReference type="InterPro" id="IPR022025">
    <property type="entry name" value="Amidoligase_2"/>
</dbReference>
<comment type="caution">
    <text evidence="1">The sequence shown here is derived from an EMBL/GenBank/DDBJ whole genome shotgun (WGS) entry which is preliminary data.</text>
</comment>
<name>A0ABM8V7A6_THEXY</name>
<keyword evidence="2" id="KW-1185">Reference proteome</keyword>